<dbReference type="SUPFAM" id="SSF55166">
    <property type="entry name" value="Hedgehog/DD-peptidase"/>
    <property type="match status" value="1"/>
</dbReference>
<dbReference type="InterPro" id="IPR036365">
    <property type="entry name" value="PGBD-like_sf"/>
</dbReference>
<sequence length="252" mass="26453">MTSDLSRRSLLRYGAGAVAATGLAVGTGLALAGPAAAYGWPSQLSQGSSGEAVKELQIRIAGWAADSAQQTFVSLDGDFGPGTEAALRRFQAAYGLTVDGVAGAQTFSRLNALESSDGSTAHFDFSEFESKDGSGFSGGKVSATTVKENVRRNMYKLEALRKKCGDLAVTVNSGFRSISHNASVGGAANSMHLYGIAADVAVSGLSTKTVYQKAETCGYSGLETYTVSWQHVDSRVEYPYGSQSWWWQDGVA</sequence>
<evidence type="ECO:0008006" key="5">
    <source>
        <dbReference type="Google" id="ProtNLM"/>
    </source>
</evidence>
<protein>
    <recommendedName>
        <fullName evidence="5">Muramoyltetrapeptide carboxypeptidase</fullName>
    </recommendedName>
</protein>
<gene>
    <name evidence="3" type="ORF">GGE06_001786</name>
</gene>
<proteinExistence type="predicted"/>
<reference evidence="3 4" key="1">
    <citation type="submission" date="2020-08" db="EMBL/GenBank/DDBJ databases">
        <title>Genomic Encyclopedia of Type Strains, Phase III (KMG-III): the genomes of soil and plant-associated and newly described type strains.</title>
        <authorList>
            <person name="Whitman W."/>
        </authorList>
    </citation>
    <scope>NUCLEOTIDE SEQUENCE [LARGE SCALE GENOMIC DNA]</scope>
    <source>
        <strain evidence="3 4">SFB5A</strain>
    </source>
</reference>
<dbReference type="InterPro" id="IPR009045">
    <property type="entry name" value="Zn_M74/Hedgehog-like"/>
</dbReference>
<dbReference type="Proteomes" id="UP000582643">
    <property type="component" value="Unassembled WGS sequence"/>
</dbReference>
<dbReference type="InterPro" id="IPR002477">
    <property type="entry name" value="Peptidoglycan-bd-like"/>
</dbReference>
<dbReference type="Pfam" id="PF08291">
    <property type="entry name" value="Peptidase_M15_3"/>
    <property type="match status" value="1"/>
</dbReference>
<evidence type="ECO:0000259" key="1">
    <source>
        <dbReference type="Pfam" id="PF01471"/>
    </source>
</evidence>
<dbReference type="InterPro" id="IPR036366">
    <property type="entry name" value="PGBDSf"/>
</dbReference>
<dbReference type="SUPFAM" id="SSF47090">
    <property type="entry name" value="PGBD-like"/>
    <property type="match status" value="1"/>
</dbReference>
<dbReference type="RefSeq" id="WP_221517897.1">
    <property type="nucleotide sequence ID" value="NZ_JACHJY010000002.1"/>
</dbReference>
<dbReference type="PROSITE" id="PS51318">
    <property type="entry name" value="TAT"/>
    <property type="match status" value="1"/>
</dbReference>
<dbReference type="Gene3D" id="1.10.101.10">
    <property type="entry name" value="PGBD-like superfamily/PGBD"/>
    <property type="match status" value="1"/>
</dbReference>
<dbReference type="Gene3D" id="3.30.1380.10">
    <property type="match status" value="1"/>
</dbReference>
<feature type="domain" description="Peptidase M15A C-terminal" evidence="2">
    <location>
        <begin position="123"/>
        <end position="233"/>
    </location>
</feature>
<dbReference type="InterPro" id="IPR006311">
    <property type="entry name" value="TAT_signal"/>
</dbReference>
<dbReference type="EMBL" id="JACHJY010000002">
    <property type="protein sequence ID" value="MBB4980878.1"/>
    <property type="molecule type" value="Genomic_DNA"/>
</dbReference>
<comment type="caution">
    <text evidence="3">The sequence shown here is derived from an EMBL/GenBank/DDBJ whole genome shotgun (WGS) entry which is preliminary data.</text>
</comment>
<evidence type="ECO:0000259" key="2">
    <source>
        <dbReference type="Pfam" id="PF08291"/>
    </source>
</evidence>
<accession>A0A7W7TX61</accession>
<dbReference type="Pfam" id="PF01471">
    <property type="entry name" value="PG_binding_1"/>
    <property type="match status" value="1"/>
</dbReference>
<keyword evidence="4" id="KW-1185">Reference proteome</keyword>
<evidence type="ECO:0000313" key="4">
    <source>
        <dbReference type="Proteomes" id="UP000582643"/>
    </source>
</evidence>
<organism evidence="3 4">
    <name type="scientific">Streptomyces nymphaeiformis</name>
    <dbReference type="NCBI Taxonomy" id="2663842"/>
    <lineage>
        <taxon>Bacteria</taxon>
        <taxon>Bacillati</taxon>
        <taxon>Actinomycetota</taxon>
        <taxon>Actinomycetes</taxon>
        <taxon>Kitasatosporales</taxon>
        <taxon>Streptomycetaceae</taxon>
        <taxon>Streptomyces</taxon>
    </lineage>
</organism>
<name>A0A7W7TX61_9ACTN</name>
<dbReference type="InterPro" id="IPR013230">
    <property type="entry name" value="Peptidase_M15A_C"/>
</dbReference>
<evidence type="ECO:0000313" key="3">
    <source>
        <dbReference type="EMBL" id="MBB4980878.1"/>
    </source>
</evidence>
<feature type="domain" description="Peptidoglycan binding-like" evidence="1">
    <location>
        <begin position="49"/>
        <end position="110"/>
    </location>
</feature>
<dbReference type="AlphaFoldDB" id="A0A7W7TX61"/>